<dbReference type="AlphaFoldDB" id="A0A842JGP4"/>
<accession>A0A842JGP4</accession>
<dbReference type="SUPFAM" id="SSF53146">
    <property type="entry name" value="Nitrogenase accessory factor-like"/>
    <property type="match status" value="1"/>
</dbReference>
<dbReference type="PANTHER" id="PTHR42983:SF1">
    <property type="entry name" value="IRON-MOLYBDENUM PROTEIN"/>
    <property type="match status" value="1"/>
</dbReference>
<gene>
    <name evidence="2" type="ORF">H7313_14755</name>
</gene>
<dbReference type="PANTHER" id="PTHR42983">
    <property type="entry name" value="DINITROGENASE IRON-MOLYBDENUM COFACTOR PROTEIN-RELATED"/>
    <property type="match status" value="1"/>
</dbReference>
<feature type="domain" description="Dinitrogenase iron-molybdenum cofactor biosynthesis" evidence="1">
    <location>
        <begin position="11"/>
        <end position="96"/>
    </location>
</feature>
<evidence type="ECO:0000259" key="1">
    <source>
        <dbReference type="Pfam" id="PF02579"/>
    </source>
</evidence>
<dbReference type="InterPro" id="IPR036105">
    <property type="entry name" value="DiNase_FeMo-co_biosyn_sf"/>
</dbReference>
<dbReference type="RefSeq" id="WP_080145121.1">
    <property type="nucleotide sequence ID" value="NZ_JAASIO010000015.1"/>
</dbReference>
<reference evidence="2 3" key="1">
    <citation type="submission" date="2020-08" db="EMBL/GenBank/DDBJ databases">
        <authorList>
            <person name="Liu C."/>
            <person name="Sun Q."/>
        </authorList>
    </citation>
    <scope>NUCLEOTIDE SEQUENCE [LARGE SCALE GENOMIC DNA]</scope>
    <source>
        <strain evidence="2 3">N22</strain>
    </source>
</reference>
<comment type="caution">
    <text evidence="2">The sequence shown here is derived from an EMBL/GenBank/DDBJ whole genome shotgun (WGS) entry which is preliminary data.</text>
</comment>
<dbReference type="InterPro" id="IPR003731">
    <property type="entry name" value="Di-Nase_FeMo-co_biosynth"/>
</dbReference>
<evidence type="ECO:0000313" key="2">
    <source>
        <dbReference type="EMBL" id="MBC2890594.1"/>
    </source>
</evidence>
<sequence length="125" mass="13509">MRIAVASEGLGVAPRFSQCSSYMCYTVDRGVIVECQNMPNPGMSTAKLVTLFSEMGVDTIIVDAIDYDVANVFCHAGIEVIASAHGSAREVAQAYLTRTLTGVDELCHLGDWEHDDDLDHDLAEA</sequence>
<name>A0A842JGP4_9ACTN</name>
<organism evidence="2 3">
    <name type="scientific">Gordonibacter massiliensis</name>
    <name type="common">ex Traore et al. 2017</name>
    <dbReference type="NCBI Taxonomy" id="1841863"/>
    <lineage>
        <taxon>Bacteria</taxon>
        <taxon>Bacillati</taxon>
        <taxon>Actinomycetota</taxon>
        <taxon>Coriobacteriia</taxon>
        <taxon>Eggerthellales</taxon>
        <taxon>Eggerthellaceae</taxon>
        <taxon>Gordonibacter</taxon>
    </lineage>
</organism>
<proteinExistence type="predicted"/>
<protein>
    <recommendedName>
        <fullName evidence="1">Dinitrogenase iron-molybdenum cofactor biosynthesis domain-containing protein</fullName>
    </recommendedName>
</protein>
<dbReference type="Gene3D" id="3.30.420.130">
    <property type="entry name" value="Dinitrogenase iron-molybdenum cofactor biosynthesis domain"/>
    <property type="match status" value="1"/>
</dbReference>
<dbReference type="EMBL" id="JACMSE010000015">
    <property type="protein sequence ID" value="MBC2890594.1"/>
    <property type="molecule type" value="Genomic_DNA"/>
</dbReference>
<evidence type="ECO:0000313" key="3">
    <source>
        <dbReference type="Proteomes" id="UP000587396"/>
    </source>
</evidence>
<keyword evidence="3" id="KW-1185">Reference proteome</keyword>
<dbReference type="Proteomes" id="UP000587396">
    <property type="component" value="Unassembled WGS sequence"/>
</dbReference>
<dbReference type="Pfam" id="PF02579">
    <property type="entry name" value="Nitro_FeMo-Co"/>
    <property type="match status" value="1"/>
</dbReference>